<dbReference type="InterPro" id="IPR005119">
    <property type="entry name" value="LysR_subst-bd"/>
</dbReference>
<dbReference type="InterPro" id="IPR036388">
    <property type="entry name" value="WH-like_DNA-bd_sf"/>
</dbReference>
<dbReference type="Proteomes" id="UP001306592">
    <property type="component" value="Unassembled WGS sequence"/>
</dbReference>
<evidence type="ECO:0000256" key="2">
    <source>
        <dbReference type="ARBA" id="ARBA00023015"/>
    </source>
</evidence>
<feature type="domain" description="HTH lysR-type" evidence="5">
    <location>
        <begin position="1"/>
        <end position="59"/>
    </location>
</feature>
<keyword evidence="7" id="KW-1185">Reference proteome</keyword>
<accession>A0ABU8DDB0</accession>
<dbReference type="SUPFAM" id="SSF53850">
    <property type="entry name" value="Periplasmic binding protein-like II"/>
    <property type="match status" value="1"/>
</dbReference>
<keyword evidence="4" id="KW-0804">Transcription</keyword>
<dbReference type="PANTHER" id="PTHR30537">
    <property type="entry name" value="HTH-TYPE TRANSCRIPTIONAL REGULATOR"/>
    <property type="match status" value="1"/>
</dbReference>
<reference evidence="6 7" key="1">
    <citation type="submission" date="2024-02" db="EMBL/GenBank/DDBJ databases">
        <title>First report Erwinia aphidicola in onion in Chile.</title>
        <authorList>
            <person name="Valenzuela M."/>
            <person name="Pena M."/>
            <person name="Dutta B."/>
        </authorList>
    </citation>
    <scope>NUCLEOTIDE SEQUENCE [LARGE SCALE GENOMIC DNA]</scope>
    <source>
        <strain evidence="6 7">QCJ3A</strain>
    </source>
</reference>
<evidence type="ECO:0000256" key="4">
    <source>
        <dbReference type="ARBA" id="ARBA00023163"/>
    </source>
</evidence>
<evidence type="ECO:0000259" key="5">
    <source>
        <dbReference type="PROSITE" id="PS50931"/>
    </source>
</evidence>
<gene>
    <name evidence="6" type="ORF">V8N49_07340</name>
</gene>
<name>A0ABU8DDB0_ERWAP</name>
<sequence length="295" mass="32947">MDKLRSIEAFICAVDSGNFSEAARRLDITAVMVGKHVRQLESALDTRLLQRNTRRQNLTEAGESYYRQCKQALLQLRVAEESVENMKRTPSGLLRISAPLNLGASAVAAVVARYQARYPQVKIELDLNDNFVDLIAEGFDFALRVGSLKNAEPLVAQKLGDYQMVVCAAPEYLAQHGTPQTPEALYQHRCLCNMAWNKGNAWRLGEVQWPTDGSFICNDGQALRQAALAGAGLILQPHILLAEDIAAGRLVPLLREWQQSSRPIHLLWRQDLSPSEKRSSFVSWMREQLPLALAV</sequence>
<dbReference type="SUPFAM" id="SSF46785">
    <property type="entry name" value="Winged helix' DNA-binding domain"/>
    <property type="match status" value="1"/>
</dbReference>
<dbReference type="Pfam" id="PF00126">
    <property type="entry name" value="HTH_1"/>
    <property type="match status" value="1"/>
</dbReference>
<dbReference type="InterPro" id="IPR000847">
    <property type="entry name" value="LysR_HTH_N"/>
</dbReference>
<dbReference type="RefSeq" id="WP_048917821.1">
    <property type="nucleotide sequence ID" value="NZ_CAKKMT010000007.1"/>
</dbReference>
<dbReference type="PANTHER" id="PTHR30537:SF35">
    <property type="entry name" value="TRANSCRIPTIONAL REGULATORY PROTEIN"/>
    <property type="match status" value="1"/>
</dbReference>
<dbReference type="GeneID" id="89474832"/>
<evidence type="ECO:0000256" key="1">
    <source>
        <dbReference type="ARBA" id="ARBA00009437"/>
    </source>
</evidence>
<dbReference type="InterPro" id="IPR058163">
    <property type="entry name" value="LysR-type_TF_proteobact-type"/>
</dbReference>
<proteinExistence type="inferred from homology"/>
<dbReference type="Gene3D" id="3.40.190.290">
    <property type="match status" value="1"/>
</dbReference>
<comment type="caution">
    <text evidence="6">The sequence shown here is derived from an EMBL/GenBank/DDBJ whole genome shotgun (WGS) entry which is preliminary data.</text>
</comment>
<organism evidence="6 7">
    <name type="scientific">Erwinia aphidicola</name>
    <dbReference type="NCBI Taxonomy" id="68334"/>
    <lineage>
        <taxon>Bacteria</taxon>
        <taxon>Pseudomonadati</taxon>
        <taxon>Pseudomonadota</taxon>
        <taxon>Gammaproteobacteria</taxon>
        <taxon>Enterobacterales</taxon>
        <taxon>Erwiniaceae</taxon>
        <taxon>Erwinia</taxon>
    </lineage>
</organism>
<dbReference type="EMBL" id="JBANEI010000003">
    <property type="protein sequence ID" value="MEI2681480.1"/>
    <property type="molecule type" value="Genomic_DNA"/>
</dbReference>
<comment type="similarity">
    <text evidence="1">Belongs to the LysR transcriptional regulatory family.</text>
</comment>
<keyword evidence="3" id="KW-0238">DNA-binding</keyword>
<dbReference type="Gene3D" id="1.10.10.10">
    <property type="entry name" value="Winged helix-like DNA-binding domain superfamily/Winged helix DNA-binding domain"/>
    <property type="match status" value="1"/>
</dbReference>
<dbReference type="InterPro" id="IPR036390">
    <property type="entry name" value="WH_DNA-bd_sf"/>
</dbReference>
<keyword evidence="2" id="KW-0805">Transcription regulation</keyword>
<dbReference type="Pfam" id="PF03466">
    <property type="entry name" value="LysR_substrate"/>
    <property type="match status" value="1"/>
</dbReference>
<dbReference type="PROSITE" id="PS50931">
    <property type="entry name" value="HTH_LYSR"/>
    <property type="match status" value="1"/>
</dbReference>
<evidence type="ECO:0000256" key="3">
    <source>
        <dbReference type="ARBA" id="ARBA00023125"/>
    </source>
</evidence>
<protein>
    <submittedName>
        <fullName evidence="6">LysR family transcriptional regulator</fullName>
    </submittedName>
</protein>
<evidence type="ECO:0000313" key="6">
    <source>
        <dbReference type="EMBL" id="MEI2681480.1"/>
    </source>
</evidence>
<evidence type="ECO:0000313" key="7">
    <source>
        <dbReference type="Proteomes" id="UP001306592"/>
    </source>
</evidence>